<proteinExistence type="predicted"/>
<comment type="caution">
    <text evidence="1">The sequence shown here is derived from an EMBL/GenBank/DDBJ whole genome shotgun (WGS) entry which is preliminary data.</text>
</comment>
<accession>A0AAE4K4T0</accession>
<name>A0AAE4K4T0_9BURK</name>
<protein>
    <submittedName>
        <fullName evidence="1">Uncharacterized protein</fullName>
    </submittedName>
</protein>
<dbReference type="RefSeq" id="WP_284078287.1">
    <property type="nucleotide sequence ID" value="NZ_JAVLSM010000007.1"/>
</dbReference>
<reference evidence="1" key="1">
    <citation type="submission" date="2023-02" db="EMBL/GenBank/DDBJ databases">
        <title>Description of Herbaspirillum huttiense subsp. nephrolepsisexaltata and Herbaspirillum huttiense subsp. lycopersicon.</title>
        <authorList>
            <person name="Poudel M."/>
            <person name="Sharma A."/>
            <person name="Goss E."/>
            <person name="Tapia J.H."/>
            <person name="Harmon C.M."/>
            <person name="Jones J.B."/>
        </authorList>
    </citation>
    <scope>NUCLEOTIDE SEQUENCE</scope>
    <source>
        <strain evidence="1">NC40101</strain>
    </source>
</reference>
<organism evidence="1">
    <name type="scientific">Herbaspirillum huttiense subsp. nephrolepidis</name>
    <dbReference type="NCBI Taxonomy" id="3075126"/>
    <lineage>
        <taxon>Bacteria</taxon>
        <taxon>Pseudomonadati</taxon>
        <taxon>Pseudomonadota</taxon>
        <taxon>Betaproteobacteria</taxon>
        <taxon>Burkholderiales</taxon>
        <taxon>Oxalobacteraceae</taxon>
        <taxon>Herbaspirillum</taxon>
    </lineage>
</organism>
<dbReference type="EMBL" id="JAVRAA010000005">
    <property type="protein sequence ID" value="MDT0337635.1"/>
    <property type="molecule type" value="Genomic_DNA"/>
</dbReference>
<evidence type="ECO:0000313" key="1">
    <source>
        <dbReference type="EMBL" id="MDT0337635.1"/>
    </source>
</evidence>
<dbReference type="AlphaFoldDB" id="A0AAE4K4T0"/>
<sequence>MTHEMIVKNSTNEWKTSMTKIAVREYPTSQLAENDADRPYMTKKPHCDNAVLVVPAEGVVAVAAYNAFAVTVNKGSFGFFTVDWLIETGTELHNFVEGIRAAIAEADIRGFEIDPQFVGFRQQA</sequence>
<gene>
    <name evidence="1" type="ORF">RJN63_12395</name>
</gene>